<proteinExistence type="predicted"/>
<keyword evidence="2" id="KW-1185">Reference proteome</keyword>
<dbReference type="Proteomes" id="UP000660110">
    <property type="component" value="Unassembled WGS sequence"/>
</dbReference>
<sequence>MNIYVVDSIMGSGKTSWSIQYMKQADKEKNFIYITPFLNEVKRVKNAVTGRNFIEPENKGKGKLDNFKKLIMNERDIVSTHALFRSADKDVIDLLKASNYTLILDEVMDVVEQFPLDRDDFKLLIDSGMVSVDEISGVVQWNDTSTYQQTKYNEIKTLSKSENLIFYENSILFWSFPISVFQAFTNVYVMTYLFEAQQQKYYFDMNEIEYEVKGVSRDSHGYYSLVSHNEKNLENRQWLKSLINIYDGKLNNIGEERNALSVSWFRRDNNKTLIDKLKKNIYTYFRRHAKTSSRFNLWTCFKDDKPKLKGNGYAGSSKNVCFIEHNARATNDFKHKQSLAYVVNKFMHPYEKKFFISRGVTVNEDTYALSTLLQWIWRSQIREGNPINLYIPSKRMRRLLEEYLDNNKEKD</sequence>
<evidence type="ECO:0000313" key="1">
    <source>
        <dbReference type="EMBL" id="GGF16959.1"/>
    </source>
</evidence>
<reference evidence="1" key="1">
    <citation type="journal article" date="2014" name="Int. J. Syst. Evol. Microbiol.">
        <title>Complete genome sequence of Corynebacterium casei LMG S-19264T (=DSM 44701T), isolated from a smear-ripened cheese.</title>
        <authorList>
            <consortium name="US DOE Joint Genome Institute (JGI-PGF)"/>
            <person name="Walter F."/>
            <person name="Albersmeier A."/>
            <person name="Kalinowski J."/>
            <person name="Ruckert C."/>
        </authorList>
    </citation>
    <scope>NUCLEOTIDE SEQUENCE</scope>
    <source>
        <strain evidence="1">CGMCC 1.12153</strain>
    </source>
</reference>
<accession>A0A917B1M4</accession>
<dbReference type="EMBL" id="BMEL01000001">
    <property type="protein sequence ID" value="GGF16959.1"/>
    <property type="molecule type" value="Genomic_DNA"/>
</dbReference>
<organism evidence="1 2">
    <name type="scientific">Halobacillus andaensis</name>
    <dbReference type="NCBI Taxonomy" id="1176239"/>
    <lineage>
        <taxon>Bacteria</taxon>
        <taxon>Bacillati</taxon>
        <taxon>Bacillota</taxon>
        <taxon>Bacilli</taxon>
        <taxon>Bacillales</taxon>
        <taxon>Bacillaceae</taxon>
        <taxon>Halobacillus</taxon>
    </lineage>
</organism>
<gene>
    <name evidence="1" type="primary">yonV</name>
    <name evidence="1" type="ORF">GCM10010954_14520</name>
</gene>
<dbReference type="AlphaFoldDB" id="A0A917B1M4"/>
<protein>
    <submittedName>
        <fullName evidence="1">Uncharacterized protein</fullName>
    </submittedName>
</protein>
<evidence type="ECO:0000313" key="2">
    <source>
        <dbReference type="Proteomes" id="UP000660110"/>
    </source>
</evidence>
<comment type="caution">
    <text evidence="1">The sequence shown here is derived from an EMBL/GenBank/DDBJ whole genome shotgun (WGS) entry which is preliminary data.</text>
</comment>
<reference evidence="1" key="2">
    <citation type="submission" date="2020-09" db="EMBL/GenBank/DDBJ databases">
        <authorList>
            <person name="Sun Q."/>
            <person name="Zhou Y."/>
        </authorList>
    </citation>
    <scope>NUCLEOTIDE SEQUENCE</scope>
    <source>
        <strain evidence="1">CGMCC 1.12153</strain>
    </source>
</reference>
<dbReference type="RefSeq" id="WP_188376760.1">
    <property type="nucleotide sequence ID" value="NZ_BMEL01000001.1"/>
</dbReference>
<name>A0A917B1M4_HALAA</name>